<organism evidence="2 3">
    <name type="scientific">Ecytonucleospora hepatopenaei</name>
    <dbReference type="NCBI Taxonomy" id="646526"/>
    <lineage>
        <taxon>Eukaryota</taxon>
        <taxon>Fungi</taxon>
        <taxon>Fungi incertae sedis</taxon>
        <taxon>Microsporidia</taxon>
        <taxon>Enterocytozoonidae</taxon>
        <taxon>Ecytonucleospora</taxon>
    </lineage>
</organism>
<gene>
    <name evidence="2" type="ORF">EHP00_1144</name>
</gene>
<evidence type="ECO:0000313" key="3">
    <source>
        <dbReference type="Proteomes" id="UP000192758"/>
    </source>
</evidence>
<sequence>MHFYILYFLKYLKIFLTAHALDNDTTVSIPLCSCTNINLNNLPHTNNELTSNENTDGKIFVDCFVPPENTILDLSFHYTADFYVQKAYNDFQKNIAQFLHNFDYIRAFDTTNVDISLYRQSFGLERRNSEPKDSFYRTIKAIIHAYSFNGNHFFTIGEWLQNYINNTTQLPQYICKKLEFVQKNLNLLARYNSYLPFVENCRKTYTDLFLSTRDYIKYSLQKIYKKRYVTMKLNNKSKPFEENIQALLSKSAIKCFFSSEAILLNLYCILKMHIIHNCTIKKGINYECSQKDDVFLFKMCLFCNEMLFKNINADHAILKKEECEWFLESIRNV</sequence>
<comment type="caution">
    <text evidence="2">The sequence shown here is derived from an EMBL/GenBank/DDBJ whole genome shotgun (WGS) entry which is preliminary data.</text>
</comment>
<dbReference type="EMBL" id="MNPJ01000022">
    <property type="protein sequence ID" value="OQS54137.1"/>
    <property type="molecule type" value="Genomic_DNA"/>
</dbReference>
<evidence type="ECO:0000256" key="1">
    <source>
        <dbReference type="SAM" id="SignalP"/>
    </source>
</evidence>
<name>A0A1W0E4E4_9MICR</name>
<dbReference type="Proteomes" id="UP000192758">
    <property type="component" value="Unassembled WGS sequence"/>
</dbReference>
<feature type="signal peptide" evidence="1">
    <location>
        <begin position="1"/>
        <end position="20"/>
    </location>
</feature>
<feature type="chain" id="PRO_5012506506" evidence="1">
    <location>
        <begin position="21"/>
        <end position="333"/>
    </location>
</feature>
<dbReference type="VEuPathDB" id="MicrosporidiaDB:EHP00_1144"/>
<proteinExistence type="predicted"/>
<evidence type="ECO:0000313" key="2">
    <source>
        <dbReference type="EMBL" id="OQS54137.1"/>
    </source>
</evidence>
<keyword evidence="3" id="KW-1185">Reference proteome</keyword>
<protein>
    <submittedName>
        <fullName evidence="2">Uncharacterized protein</fullName>
    </submittedName>
</protein>
<keyword evidence="1" id="KW-0732">Signal</keyword>
<dbReference type="AlphaFoldDB" id="A0A1W0E4E4"/>
<accession>A0A1W0E4E4</accession>
<reference evidence="2 3" key="1">
    <citation type="journal article" date="2017" name="Environ. Microbiol.">
        <title>Decay of the glycolytic pathway and adaptation to intranuclear parasitism within Enterocytozoonidae microsporidia.</title>
        <authorList>
            <person name="Wiredu Boakye D."/>
            <person name="Jaroenlak P."/>
            <person name="Prachumwat A."/>
            <person name="Williams T.A."/>
            <person name="Bateman K.S."/>
            <person name="Itsathitphaisarn O."/>
            <person name="Sritunyalucksana K."/>
            <person name="Paszkiewicz K.H."/>
            <person name="Moore K.A."/>
            <person name="Stentiford G.D."/>
            <person name="Williams B.A."/>
        </authorList>
    </citation>
    <scope>NUCLEOTIDE SEQUENCE [LARGE SCALE GENOMIC DNA]</scope>
    <source>
        <strain evidence="2 3">TH1</strain>
    </source>
</reference>